<comment type="caution">
    <text evidence="1">The sequence shown here is derived from an EMBL/GenBank/DDBJ whole genome shotgun (WGS) entry which is preliminary data.</text>
</comment>
<accession>A0ABP9A6J0</accession>
<proteinExistence type="predicted"/>
<evidence type="ECO:0000313" key="1">
    <source>
        <dbReference type="EMBL" id="GAA4774735.1"/>
    </source>
</evidence>
<gene>
    <name evidence="1" type="ORF">GCM10023230_26880</name>
</gene>
<protein>
    <submittedName>
        <fullName evidence="1">Uncharacterized protein</fullName>
    </submittedName>
</protein>
<reference evidence="2" key="1">
    <citation type="journal article" date="2019" name="Int. J. Syst. Evol. Microbiol.">
        <title>The Global Catalogue of Microorganisms (GCM) 10K type strain sequencing project: providing services to taxonomists for standard genome sequencing and annotation.</title>
        <authorList>
            <consortium name="The Broad Institute Genomics Platform"/>
            <consortium name="The Broad Institute Genome Sequencing Center for Infectious Disease"/>
            <person name="Wu L."/>
            <person name="Ma J."/>
        </authorList>
    </citation>
    <scope>NUCLEOTIDE SEQUENCE [LARGE SCALE GENOMIC DNA]</scope>
    <source>
        <strain evidence="2">JCM 18198</strain>
    </source>
</reference>
<organism evidence="1 2">
    <name type="scientific">Flavobacterium hankyongi</name>
    <dbReference type="NCBI Taxonomy" id="1176532"/>
    <lineage>
        <taxon>Bacteria</taxon>
        <taxon>Pseudomonadati</taxon>
        <taxon>Bacteroidota</taxon>
        <taxon>Flavobacteriia</taxon>
        <taxon>Flavobacteriales</taxon>
        <taxon>Flavobacteriaceae</taxon>
        <taxon>Flavobacterium</taxon>
    </lineage>
</organism>
<dbReference type="Proteomes" id="UP001500141">
    <property type="component" value="Unassembled WGS sequence"/>
</dbReference>
<keyword evidence="2" id="KW-1185">Reference proteome</keyword>
<name>A0ABP9A6J0_9FLAO</name>
<dbReference type="EMBL" id="BAABIP010000022">
    <property type="protein sequence ID" value="GAA4774735.1"/>
    <property type="molecule type" value="Genomic_DNA"/>
</dbReference>
<sequence length="85" mass="9470">MATMFCIALKVVFLSNLFPKYTPKNADNVASKTNLKSKATSVLTIFGIYMLNREISTKHAITTPVTMKDSFDKPERTKKTLLSAP</sequence>
<evidence type="ECO:0000313" key="2">
    <source>
        <dbReference type="Proteomes" id="UP001500141"/>
    </source>
</evidence>